<evidence type="ECO:0000313" key="7">
    <source>
        <dbReference type="EMBL" id="CAF3334221.1"/>
    </source>
</evidence>
<gene>
    <name evidence="7" type="ORF">KIK155_LOCUS2037</name>
    <name evidence="8" type="ORF">TOA249_LOCUS601</name>
</gene>
<evidence type="ECO:0000313" key="9">
    <source>
        <dbReference type="Proteomes" id="UP000663865"/>
    </source>
</evidence>
<feature type="transmembrane region" description="Helical" evidence="4">
    <location>
        <begin position="196"/>
        <end position="213"/>
    </location>
</feature>
<dbReference type="PANTHER" id="PTHR10517">
    <property type="entry name" value="FOLATE RECEPTOR"/>
    <property type="match status" value="1"/>
</dbReference>
<keyword evidence="3" id="KW-1015">Disulfide bond</keyword>
<dbReference type="InterPro" id="IPR004269">
    <property type="entry name" value="Folate_rcpt"/>
</dbReference>
<keyword evidence="4" id="KW-0812">Transmembrane</keyword>
<dbReference type="Proteomes" id="UP000663865">
    <property type="component" value="Unassembled WGS sequence"/>
</dbReference>
<feature type="domain" description="Folate receptor-like" evidence="6">
    <location>
        <begin position="44"/>
        <end position="165"/>
    </location>
</feature>
<name>A0A817UQ38_9BILA</name>
<organism evidence="7 9">
    <name type="scientific">Rotaria socialis</name>
    <dbReference type="NCBI Taxonomy" id="392032"/>
    <lineage>
        <taxon>Eukaryota</taxon>
        <taxon>Metazoa</taxon>
        <taxon>Spiralia</taxon>
        <taxon>Gnathifera</taxon>
        <taxon>Rotifera</taxon>
        <taxon>Eurotatoria</taxon>
        <taxon>Bdelloidea</taxon>
        <taxon>Philodinida</taxon>
        <taxon>Philodinidae</taxon>
        <taxon>Rotaria</taxon>
    </lineage>
</organism>
<proteinExistence type="inferred from homology"/>
<comment type="similarity">
    <text evidence="1">Belongs to the folate receptor family.</text>
</comment>
<evidence type="ECO:0000256" key="5">
    <source>
        <dbReference type="SAM" id="SignalP"/>
    </source>
</evidence>
<evidence type="ECO:0000256" key="2">
    <source>
        <dbReference type="ARBA" id="ARBA00022729"/>
    </source>
</evidence>
<evidence type="ECO:0000259" key="6">
    <source>
        <dbReference type="Pfam" id="PF03024"/>
    </source>
</evidence>
<dbReference type="EMBL" id="CAJOBS010000013">
    <property type="protein sequence ID" value="CAF4466854.1"/>
    <property type="molecule type" value="Genomic_DNA"/>
</dbReference>
<dbReference type="EMBL" id="CAJNYV010000052">
    <property type="protein sequence ID" value="CAF3334221.1"/>
    <property type="molecule type" value="Genomic_DNA"/>
</dbReference>
<feature type="chain" id="PRO_5035690659" description="Folate receptor-like domain-containing protein" evidence="5">
    <location>
        <begin position="23"/>
        <end position="214"/>
    </location>
</feature>
<dbReference type="AlphaFoldDB" id="A0A817UQ38"/>
<keyword evidence="2 5" id="KW-0732">Signal</keyword>
<keyword evidence="4" id="KW-0472">Membrane</keyword>
<dbReference type="GO" id="GO:0009897">
    <property type="term" value="C:external side of plasma membrane"/>
    <property type="evidence" value="ECO:0007669"/>
    <property type="project" value="TreeGrafter"/>
</dbReference>
<dbReference type="InterPro" id="IPR018143">
    <property type="entry name" value="Folate_rcpt-like"/>
</dbReference>
<sequence>MAQELILTLLPFFSLLPTFVLTSLDVSNTVSSISSKPVPYCSFFSNRVPSSQPALTNCTWFKENSCCRENEVHLIFSQVRPLIGSSAECTRFFNTLMCYVCSPLKYDFYRNERLHICLSYCDRMYKACATALMKGISVGKLYANGREFCLSRRFETNDIDNSSLCFSDDDLVMQTKNQIKISDNNMSSTNIDRPNFFKLFIVICLAAMLSFILC</sequence>
<dbReference type="Proteomes" id="UP000663838">
    <property type="component" value="Unassembled WGS sequence"/>
</dbReference>
<protein>
    <recommendedName>
        <fullName evidence="6">Folate receptor-like domain-containing protein</fullName>
    </recommendedName>
</protein>
<evidence type="ECO:0000256" key="4">
    <source>
        <dbReference type="SAM" id="Phobius"/>
    </source>
</evidence>
<accession>A0A817UQ38</accession>
<dbReference type="Pfam" id="PF03024">
    <property type="entry name" value="Folate_rec"/>
    <property type="match status" value="1"/>
</dbReference>
<keyword evidence="4" id="KW-1133">Transmembrane helix</keyword>
<evidence type="ECO:0000256" key="3">
    <source>
        <dbReference type="ARBA" id="ARBA00023157"/>
    </source>
</evidence>
<evidence type="ECO:0000256" key="1">
    <source>
        <dbReference type="ARBA" id="ARBA00007932"/>
    </source>
</evidence>
<comment type="caution">
    <text evidence="7">The sequence shown here is derived from an EMBL/GenBank/DDBJ whole genome shotgun (WGS) entry which is preliminary data.</text>
</comment>
<feature type="signal peptide" evidence="5">
    <location>
        <begin position="1"/>
        <end position="22"/>
    </location>
</feature>
<reference evidence="7" key="1">
    <citation type="submission" date="2021-02" db="EMBL/GenBank/DDBJ databases">
        <authorList>
            <person name="Nowell W R."/>
        </authorList>
    </citation>
    <scope>NUCLEOTIDE SEQUENCE</scope>
</reference>
<evidence type="ECO:0000313" key="8">
    <source>
        <dbReference type="EMBL" id="CAF4466854.1"/>
    </source>
</evidence>
<dbReference type="PANTHER" id="PTHR10517:SF28">
    <property type="entry name" value="COILIN"/>
    <property type="match status" value="1"/>
</dbReference>
<dbReference type="GO" id="GO:0038023">
    <property type="term" value="F:signaling receptor activity"/>
    <property type="evidence" value="ECO:0007669"/>
    <property type="project" value="TreeGrafter"/>
</dbReference>